<reference evidence="2" key="1">
    <citation type="journal article" date="2011" name="Environ. Microbiol.">
        <title>Time-series analyses of Monterey Bay coastal microbial picoplankton using a 'genome proxy' microarray.</title>
        <authorList>
            <person name="Rich V.I."/>
            <person name="Pham V.D."/>
            <person name="Eppley J."/>
            <person name="Shi Y."/>
            <person name="DeLong E.F."/>
        </authorList>
    </citation>
    <scope>NUCLEOTIDE SEQUENCE</scope>
</reference>
<accession>E0XPW0</accession>
<dbReference type="InterPro" id="IPR000594">
    <property type="entry name" value="ThiF_NAD_FAD-bd"/>
</dbReference>
<dbReference type="PANTHER" id="PTHR43267:SF1">
    <property type="entry name" value="TRNA THREONYLCARBAMOYLADENOSINE DEHYDRATASE"/>
    <property type="match status" value="1"/>
</dbReference>
<dbReference type="Pfam" id="PF00899">
    <property type="entry name" value="ThiF"/>
    <property type="match status" value="1"/>
</dbReference>
<dbReference type="GO" id="GO:0008641">
    <property type="term" value="F:ubiquitin-like modifier activating enzyme activity"/>
    <property type="evidence" value="ECO:0007669"/>
    <property type="project" value="InterPro"/>
</dbReference>
<proteinExistence type="predicted"/>
<dbReference type="InterPro" id="IPR045886">
    <property type="entry name" value="ThiF/MoeB/HesA"/>
</dbReference>
<dbReference type="Gene3D" id="3.40.50.720">
    <property type="entry name" value="NAD(P)-binding Rossmann-like Domain"/>
    <property type="match status" value="1"/>
</dbReference>
<evidence type="ECO:0000313" key="2">
    <source>
        <dbReference type="EMBL" id="ADI16451.1"/>
    </source>
</evidence>
<dbReference type="CDD" id="cd00755">
    <property type="entry name" value="YgdL_like"/>
    <property type="match status" value="1"/>
</dbReference>
<dbReference type="InterPro" id="IPR035985">
    <property type="entry name" value="Ubiquitin-activating_enz"/>
</dbReference>
<organism evidence="2">
    <name type="scientific">uncultured bacterium HF770_11D24</name>
    <dbReference type="NCBI Taxonomy" id="710817"/>
    <lineage>
        <taxon>Bacteria</taxon>
        <taxon>environmental samples</taxon>
    </lineage>
</organism>
<dbReference type="GO" id="GO:0061504">
    <property type="term" value="P:cyclic threonylcarbamoyladenosine biosynthetic process"/>
    <property type="evidence" value="ECO:0007669"/>
    <property type="project" value="TreeGrafter"/>
</dbReference>
<evidence type="ECO:0000259" key="1">
    <source>
        <dbReference type="Pfam" id="PF00899"/>
    </source>
</evidence>
<dbReference type="AlphaFoldDB" id="E0XPW0"/>
<name>E0XPW0_9BACT</name>
<dbReference type="EMBL" id="GU474838">
    <property type="protein sequence ID" value="ADI16451.1"/>
    <property type="molecule type" value="Genomic_DNA"/>
</dbReference>
<dbReference type="GO" id="GO:0061503">
    <property type="term" value="F:tRNA threonylcarbamoyladenosine dehydratase"/>
    <property type="evidence" value="ECO:0007669"/>
    <property type="project" value="TreeGrafter"/>
</dbReference>
<protein>
    <submittedName>
        <fullName evidence="2">Dinucleotide-utilizing enzymes involved in molybdopterin and thiamine biosynthesis family 1</fullName>
    </submittedName>
</protein>
<dbReference type="PANTHER" id="PTHR43267">
    <property type="entry name" value="TRNA THREONYLCARBAMOYLADENOSINE DEHYDRATASE"/>
    <property type="match status" value="1"/>
</dbReference>
<feature type="domain" description="THIF-type NAD/FAD binding fold" evidence="1">
    <location>
        <begin position="25"/>
        <end position="168"/>
    </location>
</feature>
<dbReference type="SUPFAM" id="SSF69572">
    <property type="entry name" value="Activating enzymes of the ubiquitin-like proteins"/>
    <property type="match status" value="1"/>
</dbReference>
<sequence length="275" mass="29023">MQFEVFPRVLGIGKTQSDRFGGIARLYGEAGLRALGQAHVCVVGVGGVGSWTVEALARSGVGGVTLVDLDEVCVTNVNRQLPALDGGFGKFKVEELAKRVAAINPDCRVRARAEFFNDKTSGAILADGFDYVVDAIDNVSNKARLIADCRERGIPVITSGAAGGRRDGTRAAVADLSKSTNDPLLSKVRVQLRRDHGFPREGKRMGVPCVFSPEPPVYPKTDGTVCASRREAGESSSSLKLNCERGFGATTFVTGAFGFAAAGEVVRRLAGECSA</sequence>